<evidence type="ECO:0000256" key="10">
    <source>
        <dbReference type="ARBA" id="ARBA00023002"/>
    </source>
</evidence>
<dbReference type="InterPro" id="IPR017972">
    <property type="entry name" value="Cyt_P450_CS"/>
</dbReference>
<comment type="subcellular location">
    <subcellularLocation>
        <location evidence="4">Endoplasmic reticulum membrane</location>
        <topology evidence="4">Peripheral membrane protein</topology>
    </subcellularLocation>
    <subcellularLocation>
        <location evidence="3">Microsome membrane</location>
        <topology evidence="3">Peripheral membrane protein</topology>
    </subcellularLocation>
</comment>
<keyword evidence="12" id="KW-0503">Monooxygenase</keyword>
<dbReference type="AlphaFoldDB" id="A0A336K4Q1"/>
<keyword evidence="13" id="KW-0472">Membrane</keyword>
<evidence type="ECO:0000256" key="9">
    <source>
        <dbReference type="ARBA" id="ARBA00022848"/>
    </source>
</evidence>
<comment type="cofactor">
    <cofactor evidence="1 14">
        <name>heme</name>
        <dbReference type="ChEBI" id="CHEBI:30413"/>
    </cofactor>
</comment>
<dbReference type="FunFam" id="1.10.630.10:FF:000042">
    <property type="entry name" value="Cytochrome P450"/>
    <property type="match status" value="1"/>
</dbReference>
<keyword evidence="11 14" id="KW-0408">Iron</keyword>
<dbReference type="PRINTS" id="PR00385">
    <property type="entry name" value="P450"/>
</dbReference>
<dbReference type="InterPro" id="IPR001128">
    <property type="entry name" value="Cyt_P450"/>
</dbReference>
<accession>A0A336K4Q1</accession>
<comment type="function">
    <text evidence="2">May be involved in the metabolism of insect hormones and in the breakdown of synthetic insecticides.</text>
</comment>
<keyword evidence="9" id="KW-0492">Microsome</keyword>
<evidence type="ECO:0000256" key="6">
    <source>
        <dbReference type="ARBA" id="ARBA00022617"/>
    </source>
</evidence>
<proteinExistence type="inferred from homology"/>
<evidence type="ECO:0000256" key="2">
    <source>
        <dbReference type="ARBA" id="ARBA00003690"/>
    </source>
</evidence>
<reference evidence="15" key="1">
    <citation type="submission" date="2018-04" db="EMBL/GenBank/DDBJ databases">
        <authorList>
            <person name="Go L.Y."/>
            <person name="Mitchell J.A."/>
        </authorList>
    </citation>
    <scope>NUCLEOTIDE SEQUENCE</scope>
    <source>
        <tissue evidence="15">Whole organism</tissue>
    </source>
</reference>
<dbReference type="PANTHER" id="PTHR24292:SF54">
    <property type="entry name" value="CYP9F3-RELATED"/>
    <property type="match status" value="1"/>
</dbReference>
<dbReference type="Gene3D" id="1.10.630.10">
    <property type="entry name" value="Cytochrome P450"/>
    <property type="match status" value="4"/>
</dbReference>
<organism evidence="15">
    <name type="scientific">Culicoides sonorensis</name>
    <name type="common">Biting midge</name>
    <dbReference type="NCBI Taxonomy" id="179676"/>
    <lineage>
        <taxon>Eukaryota</taxon>
        <taxon>Metazoa</taxon>
        <taxon>Ecdysozoa</taxon>
        <taxon>Arthropoda</taxon>
        <taxon>Hexapoda</taxon>
        <taxon>Insecta</taxon>
        <taxon>Pterygota</taxon>
        <taxon>Neoptera</taxon>
        <taxon>Endopterygota</taxon>
        <taxon>Diptera</taxon>
        <taxon>Nematocera</taxon>
        <taxon>Chironomoidea</taxon>
        <taxon>Ceratopogonidae</taxon>
        <taxon>Ceratopogoninae</taxon>
        <taxon>Culicoides</taxon>
        <taxon>Monoculicoides</taxon>
    </lineage>
</organism>
<dbReference type="EMBL" id="UFQS01000062">
    <property type="protein sequence ID" value="SSW98802.1"/>
    <property type="molecule type" value="Genomic_DNA"/>
</dbReference>
<dbReference type="InterPro" id="IPR002401">
    <property type="entry name" value="Cyt_P450_E_grp-I"/>
</dbReference>
<dbReference type="CDD" id="cd11056">
    <property type="entry name" value="CYP6-like"/>
    <property type="match status" value="1"/>
</dbReference>
<keyword evidence="6 14" id="KW-0349">Heme</keyword>
<dbReference type="SUPFAM" id="SSF48264">
    <property type="entry name" value="Cytochrome P450"/>
    <property type="match status" value="3"/>
</dbReference>
<dbReference type="EMBL" id="UFQT01000062">
    <property type="protein sequence ID" value="SSX19188.1"/>
    <property type="molecule type" value="Genomic_DNA"/>
</dbReference>
<dbReference type="Pfam" id="PF00067">
    <property type="entry name" value="p450"/>
    <property type="match status" value="3"/>
</dbReference>
<evidence type="ECO:0000256" key="13">
    <source>
        <dbReference type="ARBA" id="ARBA00023136"/>
    </source>
</evidence>
<evidence type="ECO:0000256" key="12">
    <source>
        <dbReference type="ARBA" id="ARBA00023033"/>
    </source>
</evidence>
<keyword evidence="8" id="KW-0256">Endoplasmic reticulum</keyword>
<feature type="binding site" description="axial binding residue" evidence="14">
    <location>
        <position position="1125"/>
    </location>
    <ligand>
        <name>heme</name>
        <dbReference type="ChEBI" id="CHEBI:30413"/>
    </ligand>
    <ligandPart>
        <name>Fe</name>
        <dbReference type="ChEBI" id="CHEBI:18248"/>
    </ligandPart>
</feature>
<dbReference type="GO" id="GO:0016705">
    <property type="term" value="F:oxidoreductase activity, acting on paired donors, with incorporation or reduction of molecular oxygen"/>
    <property type="evidence" value="ECO:0007669"/>
    <property type="project" value="InterPro"/>
</dbReference>
<evidence type="ECO:0000256" key="8">
    <source>
        <dbReference type="ARBA" id="ARBA00022824"/>
    </source>
</evidence>
<keyword evidence="7 14" id="KW-0479">Metal-binding</keyword>
<evidence type="ECO:0000256" key="4">
    <source>
        <dbReference type="ARBA" id="ARBA00004406"/>
    </source>
</evidence>
<sequence>MGWITLVTFGDHPIHNDWMHYPTKLVHVLPFVAKTIRKWLCRRLDELRIADVYELDYSANVISAENSTNSSEVSVKVLFDNCCMYHSNFTTDHFIHSLIKIQNKVNFIHEAKNVTNQTYEQVKKRRGIPHIEPSFWFGCSIQNEIMLRKITFIESFNKIYWSQPEQSVTGFMQIVTPVLIVRDVELIKEITVKKFDCFQNHVFSDIPDVDTIFGKSLFSLTDQKWRVTRNMLSPTFTGMKMRTMFKLMHDCAKSTVDALNEKSNGKEVVLEVKDLFNRYCNDTIATTIFGIEVNSMKDKDNEFFLMGKKLTQFGQVATLKFFLVFISPKIFKLLGMNLLDRKASNYFLKLVKDTIQYRIDKKIVRPDMINMYIESLKEDPNHNDKKVIDNEYVIKSDDTEAILKKWDLEEFVCQCALFFFAGFETAAGYFMFLAYELAKNPEIQNTLYEEINEANRNLGDKPLTYEYIQSLKYFDCVIQGIPHIEPSIWFGCTIQNELILRKLTFMDSFKKLYWSQPEQSVTGFMQIVTPVLIVRDVELIKEITVKKFECFQNHTLSDTPDIDKIFGKALFLLGDQKWRVTRNMLSPIFTGMKMRTMFKLMHDCAKRTVDALNEKSNGKEVVLEVKDLFNRFESASGYFMFLAYELAKNPEIQNTLYEEINEANRNLGDKPLTYEYIQNLKYFDCVILGIPHIEPSIWFGCTIQNELMLRKLTFMDSFNKLYWSQPEHSVTGFMQIITPILVVRDVELIKEITVKKFDCFQNHTLSETPDIDKIFGKALFTMTDLKWRVTRNMLSPAFTGSKMRTMFKLMHDCAKSTVDALNDRSDGKEIVLEVKDLFNRYCNDTIATTTFGIEVNSMREENNEFYLMGKKLTTFGQIESMKFFLVFICPKIFKMLGMNLLDAKAADYFFDLVKNTIQYRIENKIVRPDMINMYIESLKDDQNDKKIVDNEYVIKTDDTEAVLKKWDLDEFIVQCVSFFFAGFETAASWFMFLAYELAMNPEIQNTLIEEIDEANRNLGDKPLTYEYLQNLKYFDCVIQETLRLWPVNIANDRKCTKDCTLYDSNGKAHEFKKGDFISLLVMAIQRDPKYFENPDKFIPERWFPENRDKINPYTFLTFGIGPRMCIGNRFVMMEGKCLFYTLLSRFRIEKCEKTPDPIVFPKGSFALNPVGGMWLKFVIRNDV</sequence>
<dbReference type="PROSITE" id="PS00086">
    <property type="entry name" value="CYTOCHROME_P450"/>
    <property type="match status" value="1"/>
</dbReference>
<dbReference type="GO" id="GO:0005506">
    <property type="term" value="F:iron ion binding"/>
    <property type="evidence" value="ECO:0007669"/>
    <property type="project" value="InterPro"/>
</dbReference>
<dbReference type="InterPro" id="IPR050476">
    <property type="entry name" value="Insect_CytP450_Detox"/>
</dbReference>
<evidence type="ECO:0000256" key="5">
    <source>
        <dbReference type="ARBA" id="ARBA00010617"/>
    </source>
</evidence>
<dbReference type="InterPro" id="IPR036396">
    <property type="entry name" value="Cyt_P450_sf"/>
</dbReference>
<dbReference type="GO" id="GO:0005789">
    <property type="term" value="C:endoplasmic reticulum membrane"/>
    <property type="evidence" value="ECO:0007669"/>
    <property type="project" value="UniProtKB-SubCell"/>
</dbReference>
<protein>
    <submittedName>
        <fullName evidence="15">CSON012845 protein</fullName>
    </submittedName>
</protein>
<dbReference type="GO" id="GO:0020037">
    <property type="term" value="F:heme binding"/>
    <property type="evidence" value="ECO:0007669"/>
    <property type="project" value="InterPro"/>
</dbReference>
<comment type="similarity">
    <text evidence="5">Belongs to the cytochrome P450 family.</text>
</comment>
<evidence type="ECO:0000313" key="16">
    <source>
        <dbReference type="EMBL" id="SSX19188.1"/>
    </source>
</evidence>
<evidence type="ECO:0000256" key="14">
    <source>
        <dbReference type="PIRSR" id="PIRSR602401-1"/>
    </source>
</evidence>
<gene>
    <name evidence="15" type="primary">CSON012845</name>
</gene>
<evidence type="ECO:0000256" key="3">
    <source>
        <dbReference type="ARBA" id="ARBA00004174"/>
    </source>
</evidence>
<evidence type="ECO:0000256" key="7">
    <source>
        <dbReference type="ARBA" id="ARBA00022723"/>
    </source>
</evidence>
<evidence type="ECO:0000256" key="1">
    <source>
        <dbReference type="ARBA" id="ARBA00001971"/>
    </source>
</evidence>
<evidence type="ECO:0000313" key="15">
    <source>
        <dbReference type="EMBL" id="SSW98802.1"/>
    </source>
</evidence>
<keyword evidence="10" id="KW-0560">Oxidoreductase</keyword>
<dbReference type="VEuPathDB" id="VectorBase:CSON012845"/>
<evidence type="ECO:0000256" key="11">
    <source>
        <dbReference type="ARBA" id="ARBA00023004"/>
    </source>
</evidence>
<reference evidence="16" key="2">
    <citation type="submission" date="2018-07" db="EMBL/GenBank/DDBJ databases">
        <authorList>
            <person name="Quirk P.G."/>
            <person name="Krulwich T.A."/>
        </authorList>
    </citation>
    <scope>NUCLEOTIDE SEQUENCE</scope>
</reference>
<name>A0A336K4Q1_CULSO</name>
<dbReference type="GO" id="GO:0004497">
    <property type="term" value="F:monooxygenase activity"/>
    <property type="evidence" value="ECO:0007669"/>
    <property type="project" value="UniProtKB-KW"/>
</dbReference>
<dbReference type="PANTHER" id="PTHR24292">
    <property type="entry name" value="CYTOCHROME P450"/>
    <property type="match status" value="1"/>
</dbReference>
<dbReference type="PRINTS" id="PR00463">
    <property type="entry name" value="EP450I"/>
</dbReference>